<keyword evidence="3 5" id="KW-0378">Hydrolase</keyword>
<evidence type="ECO:0000256" key="3">
    <source>
        <dbReference type="ARBA" id="ARBA00022801"/>
    </source>
</evidence>
<gene>
    <name evidence="5" type="ORF">MP11Mi_16950</name>
</gene>
<dbReference type="Gene3D" id="1.20.1440.100">
    <property type="entry name" value="SG protein - dephosphorylation function"/>
    <property type="match status" value="1"/>
</dbReference>
<comment type="similarity">
    <text evidence="1">Belongs to the HAD-like hydrolase superfamily. SerB family.</text>
</comment>
<dbReference type="NCBIfam" id="TIGR01490">
    <property type="entry name" value="HAD-SF-IB-hyp1"/>
    <property type="match status" value="1"/>
</dbReference>
<dbReference type="GO" id="GO:0046872">
    <property type="term" value="F:metal ion binding"/>
    <property type="evidence" value="ECO:0007669"/>
    <property type="project" value="UniProtKB-KW"/>
</dbReference>
<keyword evidence="2" id="KW-0479">Metal-binding</keyword>
<sequence length="286" mass="30987">MTTAEPTRIAAFFDLDKTVIARSSALAFTRPFYEGGLLSRRTMLRSGIAQLQFLLTAADENHVDKLRKHVTDMSTGWDAAQVRSIVAETLDDVVRPVVFPEALELIEQHKEAGHDVVLISASGIEMVEPIGDLLGVDIVRASIMRVVDGQYSGDLDFYCYGAEKATVLEDLATERGYDLSRCYAYSDSATDLPMLDAVGRPAVVNPGKPLRRHAADNGWDILDFATPAAASHRPSPSVIGRGALCATGIGAIAAAAVMYHHRHQALSPAVSCRLIDSDRFLPNPLQ</sequence>
<dbReference type="EMBL" id="CP128986">
    <property type="protein sequence ID" value="WOC12605.1"/>
    <property type="molecule type" value="Genomic_DNA"/>
</dbReference>
<protein>
    <submittedName>
        <fullName evidence="5">Phosphatase</fullName>
        <ecNumber evidence="5">3.1.3.-</ecNumber>
    </submittedName>
</protein>
<dbReference type="NCBIfam" id="TIGR01488">
    <property type="entry name" value="HAD-SF-IB"/>
    <property type="match status" value="1"/>
</dbReference>
<organism evidence="5">
    <name type="scientific">Gordonia sp. MP11Mi</name>
    <dbReference type="NCBI Taxonomy" id="3022769"/>
    <lineage>
        <taxon>Bacteria</taxon>
        <taxon>Bacillati</taxon>
        <taxon>Actinomycetota</taxon>
        <taxon>Actinomycetes</taxon>
        <taxon>Mycobacteriales</taxon>
        <taxon>Gordoniaceae</taxon>
        <taxon>Gordonia</taxon>
    </lineage>
</organism>
<dbReference type="SUPFAM" id="SSF56784">
    <property type="entry name" value="HAD-like"/>
    <property type="match status" value="1"/>
</dbReference>
<dbReference type="RefSeq" id="WP_420041825.1">
    <property type="nucleotide sequence ID" value="NZ_CP128986.1"/>
</dbReference>
<dbReference type="EC" id="3.1.3.-" evidence="5"/>
<evidence type="ECO:0000256" key="1">
    <source>
        <dbReference type="ARBA" id="ARBA00009184"/>
    </source>
</evidence>
<proteinExistence type="inferred from homology"/>
<dbReference type="InterPro" id="IPR036412">
    <property type="entry name" value="HAD-like_sf"/>
</dbReference>
<dbReference type="Pfam" id="PF12710">
    <property type="entry name" value="HAD"/>
    <property type="match status" value="1"/>
</dbReference>
<dbReference type="PANTHER" id="PTHR43344">
    <property type="entry name" value="PHOSPHOSERINE PHOSPHATASE"/>
    <property type="match status" value="1"/>
</dbReference>
<dbReference type="InterPro" id="IPR023214">
    <property type="entry name" value="HAD_sf"/>
</dbReference>
<dbReference type="AlphaFoldDB" id="A0AA97CWS1"/>
<dbReference type="Gene3D" id="3.40.50.1000">
    <property type="entry name" value="HAD superfamily/HAD-like"/>
    <property type="match status" value="1"/>
</dbReference>
<dbReference type="PANTHER" id="PTHR43344:SF13">
    <property type="entry name" value="PHOSPHATASE RV3661-RELATED"/>
    <property type="match status" value="1"/>
</dbReference>
<evidence type="ECO:0000256" key="2">
    <source>
        <dbReference type="ARBA" id="ARBA00022723"/>
    </source>
</evidence>
<dbReference type="InterPro" id="IPR006385">
    <property type="entry name" value="HAD_hydro_SerB1"/>
</dbReference>
<dbReference type="InterPro" id="IPR050582">
    <property type="entry name" value="HAD-like_SerB"/>
</dbReference>
<dbReference type="GO" id="GO:0016787">
    <property type="term" value="F:hydrolase activity"/>
    <property type="evidence" value="ECO:0007669"/>
    <property type="project" value="UniProtKB-KW"/>
</dbReference>
<dbReference type="CDD" id="cd02612">
    <property type="entry name" value="HAD_PGPPase"/>
    <property type="match status" value="1"/>
</dbReference>
<evidence type="ECO:0000256" key="4">
    <source>
        <dbReference type="ARBA" id="ARBA00022842"/>
    </source>
</evidence>
<reference evidence="5" key="1">
    <citation type="submission" date="2023-06" db="EMBL/GenBank/DDBJ databases">
        <title>Gordonia sp. nov. and Pseudochrobactrum sp. nov., two species isolated from the burying beetle Nicrophorus vespilloides.</title>
        <authorList>
            <person name="Poehlein A."/>
            <person name="Guzman J."/>
            <person name="Daniel R."/>
            <person name="Vilcinskas A."/>
        </authorList>
    </citation>
    <scope>NUCLEOTIDE SEQUENCE</scope>
    <source>
        <strain evidence="5">MP11Mi</strain>
    </source>
</reference>
<evidence type="ECO:0000313" key="5">
    <source>
        <dbReference type="EMBL" id="WOC12605.1"/>
    </source>
</evidence>
<name>A0AA97CWS1_9ACTN</name>
<accession>A0AA97CWS1</accession>
<keyword evidence="4" id="KW-0460">Magnesium</keyword>